<dbReference type="GeneID" id="79574827"/>
<feature type="transmembrane region" description="Helical" evidence="1">
    <location>
        <begin position="20"/>
        <end position="44"/>
    </location>
</feature>
<geneLocation type="mitochondrion" evidence="2"/>
<gene>
    <name evidence="2" type="primary">sdh4</name>
</gene>
<evidence type="ECO:0000256" key="1">
    <source>
        <dbReference type="SAM" id="Phobius"/>
    </source>
</evidence>
<proteinExistence type="predicted"/>
<dbReference type="SUPFAM" id="SSF81343">
    <property type="entry name" value="Fumarate reductase respiratory complex transmembrane subunits"/>
    <property type="match status" value="1"/>
</dbReference>
<dbReference type="GO" id="GO:0005743">
    <property type="term" value="C:mitochondrial inner membrane"/>
    <property type="evidence" value="ECO:0007669"/>
    <property type="project" value="InterPro"/>
</dbReference>
<dbReference type="InterPro" id="IPR034804">
    <property type="entry name" value="SQR/QFR_C/D"/>
</dbReference>
<dbReference type="InterPro" id="IPR044963">
    <property type="entry name" value="SDH4"/>
</dbReference>
<dbReference type="EMBL" id="MT040698">
    <property type="protein sequence ID" value="QKQ14689.1"/>
    <property type="molecule type" value="Genomic_DNA"/>
</dbReference>
<dbReference type="GO" id="GO:0006099">
    <property type="term" value="P:tricarboxylic acid cycle"/>
    <property type="evidence" value="ECO:0007669"/>
    <property type="project" value="InterPro"/>
</dbReference>
<keyword evidence="1" id="KW-0812">Transmembrane</keyword>
<dbReference type="RefSeq" id="YP_010736361.1">
    <property type="nucleotide sequence ID" value="NC_072974.1"/>
</dbReference>
<protein>
    <submittedName>
        <fullName evidence="2">Succinate dehydrogenase-ubiquinone-cytochrome b small subunit</fullName>
    </submittedName>
</protein>
<dbReference type="PANTHER" id="PTHR36358:SF1">
    <property type="entry name" value="SUCCINATE DEHYDROGENASE SUBUNIT 4, MITOCHONDRIAL"/>
    <property type="match status" value="1"/>
</dbReference>
<name>A0A6N0GXI7_ZYGCR</name>
<dbReference type="GO" id="GO:0006121">
    <property type="term" value="P:mitochondrial electron transport, succinate to ubiquinone"/>
    <property type="evidence" value="ECO:0007669"/>
    <property type="project" value="InterPro"/>
</dbReference>
<keyword evidence="2" id="KW-0830">Ubiquinone</keyword>
<feature type="transmembrane region" description="Helical" evidence="1">
    <location>
        <begin position="64"/>
        <end position="85"/>
    </location>
</feature>
<keyword evidence="1" id="KW-0472">Membrane</keyword>
<evidence type="ECO:0000313" key="2">
    <source>
        <dbReference type="EMBL" id="QKQ14689.1"/>
    </source>
</evidence>
<sequence length="86" mass="9952">MTTTRDTLAHWLLQRVTAALLVPTLLLANVSTFILLNILLFWHLHVGIKEILADYVHHEVTRNIIVVLFQILIIICMKYAFVLFVL</sequence>
<dbReference type="PANTHER" id="PTHR36358">
    <property type="entry name" value="SUCCINATE DEHYDROGENASE SUBUNIT 4, MITOCHONDRIAL"/>
    <property type="match status" value="1"/>
</dbReference>
<reference evidence="2" key="1">
    <citation type="journal article" date="2020" name="J. Exp. Bot.">
        <title>Zygnema circumcarinatum UTEX 1559 chloroplast and mitochondrial genomes provide insight into land plant evolution.</title>
        <authorList>
            <person name="Orton L.M."/>
            <person name="Fitzek E."/>
            <person name="Feng X."/>
            <person name="Grayburn W.S."/>
            <person name="Mower J.P."/>
            <person name="Liu K."/>
            <person name="Zhang C."/>
            <person name="Duvall M.R."/>
            <person name="Yin Y."/>
        </authorList>
    </citation>
    <scope>NUCLEOTIDE SEQUENCE</scope>
    <source>
        <strain evidence="2">UTEX 1559 mating type +</strain>
    </source>
</reference>
<dbReference type="AlphaFoldDB" id="A0A6N0GXI7"/>
<accession>A0A6N0GXI7</accession>
<keyword evidence="2" id="KW-0496">Mitochondrion</keyword>
<organism evidence="2">
    <name type="scientific">Zygnema circumcarinatum</name>
    <name type="common">Green alga</name>
    <dbReference type="NCBI Taxonomy" id="35869"/>
    <lineage>
        <taxon>Eukaryota</taxon>
        <taxon>Viridiplantae</taxon>
        <taxon>Streptophyta</taxon>
        <taxon>Zygnematophyceae</taxon>
        <taxon>Zygnematophycidae</taxon>
        <taxon>Zygnematales</taxon>
        <taxon>Zygnemataceae</taxon>
        <taxon>Zygnema</taxon>
    </lineage>
</organism>
<dbReference type="Gene3D" id="1.20.1300.10">
    <property type="entry name" value="Fumarate reductase/succinate dehydrogenase, transmembrane subunit"/>
    <property type="match status" value="1"/>
</dbReference>
<dbReference type="GO" id="GO:0045273">
    <property type="term" value="C:respiratory chain complex II (succinate dehydrogenase)"/>
    <property type="evidence" value="ECO:0007669"/>
    <property type="project" value="InterPro"/>
</dbReference>
<keyword evidence="1" id="KW-1133">Transmembrane helix</keyword>